<dbReference type="InterPro" id="IPR051083">
    <property type="entry name" value="GrpII_Intron_Splice-Mob/Def"/>
</dbReference>
<dbReference type="InterPro" id="IPR030931">
    <property type="entry name" value="Group_II_RT_mat"/>
</dbReference>
<accession>A0ABP8CXD2</accession>
<dbReference type="PANTHER" id="PTHR34047">
    <property type="entry name" value="NUCLEAR INTRON MATURASE 1, MITOCHONDRIAL-RELATED"/>
    <property type="match status" value="1"/>
</dbReference>
<evidence type="ECO:0000313" key="3">
    <source>
        <dbReference type="EMBL" id="GAA4244382.1"/>
    </source>
</evidence>
<keyword evidence="3" id="KW-0548">Nucleotidyltransferase</keyword>
<dbReference type="GO" id="GO:0003964">
    <property type="term" value="F:RNA-directed DNA polymerase activity"/>
    <property type="evidence" value="ECO:0007669"/>
    <property type="project" value="UniProtKB-KW"/>
</dbReference>
<dbReference type="Proteomes" id="UP001500620">
    <property type="component" value="Unassembled WGS sequence"/>
</dbReference>
<gene>
    <name evidence="3" type="primary">ltrA_1</name>
    <name evidence="3" type="ORF">GCM10022255_007230</name>
</gene>
<dbReference type="InterPro" id="IPR043502">
    <property type="entry name" value="DNA/RNA_pol_sf"/>
</dbReference>
<sequence length="592" mass="67214">MDKLDAAATSVGVVNGPEDDVLNWSAVRWRKVEDDVRRLRQRIFTATQAGDLKRVRSLQKLMLRSRSNTLVSVRRVTEINAGRLTAGVDGQLVLTADDKASLTGWIDAHRPWQAHPVKRVYIPKAGGKRRPLGIPVIVDRVLQARIVNALEPEWEARFEPKSYGFRPGRGCQDAIQAIFNTVSGKTAHRVWVLDADLTAAFDRIDHEHLLRQLGGFPAREHVAGWLRAGVVERGRFSVTEQGTPQGGVVSPLLLNVALHGMEHAAGVRYRRLDAHGADTGRNSPVLIRYADDLVALCHTRQQAEQVQARLADWLAPRGLAFNEDKTCIVTLDDGFDFLGFNVRRYHGKLLIKPSTAAIRRIRGRLRTEIRSLRGAPTVEVLARLNPIVRGWAAYYRHVVSSEIFTSLDHYLWRLTYKWARHRHRNKPTRWIVSRYFGRFNTSRRNVWVFGDRDSGAYLHKFAWTKIVRHQMVTGAASPDDPALTGYWTARRRRTTRLPVDYTSQRLLDEQHGRCAICGELLLHADHPPQTPRDWEQWLGGTRKALARNAITLRDNGTPDEPQLRLLHTHCHRRNPNRRQASTAARQPATGLA</sequence>
<dbReference type="RefSeq" id="WP_345121052.1">
    <property type="nucleotide sequence ID" value="NZ_BAABAT010000001.1"/>
</dbReference>
<dbReference type="CDD" id="cd01651">
    <property type="entry name" value="RT_G2_intron"/>
    <property type="match status" value="1"/>
</dbReference>
<keyword evidence="4" id="KW-1185">Reference proteome</keyword>
<dbReference type="InterPro" id="IPR025960">
    <property type="entry name" value="RVT_N"/>
</dbReference>
<name>A0ABP8CXD2_9ACTN</name>
<dbReference type="PANTHER" id="PTHR34047:SF10">
    <property type="entry name" value="GROUP II INTRON-ASSOCIATED OPEN READING FRAME"/>
    <property type="match status" value="1"/>
</dbReference>
<keyword evidence="3" id="KW-0695">RNA-directed DNA polymerase</keyword>
<dbReference type="Pfam" id="PF13655">
    <property type="entry name" value="RVT_N"/>
    <property type="match status" value="1"/>
</dbReference>
<comment type="caution">
    <text evidence="3">The sequence shown here is derived from an EMBL/GenBank/DDBJ whole genome shotgun (WGS) entry which is preliminary data.</text>
</comment>
<dbReference type="SUPFAM" id="SSF56672">
    <property type="entry name" value="DNA/RNA polymerases"/>
    <property type="match status" value="1"/>
</dbReference>
<keyword evidence="3" id="KW-0808">Transferase</keyword>
<dbReference type="InterPro" id="IPR013597">
    <property type="entry name" value="Mat_intron_G2"/>
</dbReference>
<evidence type="ECO:0000259" key="2">
    <source>
        <dbReference type="PROSITE" id="PS50878"/>
    </source>
</evidence>
<dbReference type="PROSITE" id="PS50878">
    <property type="entry name" value="RT_POL"/>
    <property type="match status" value="1"/>
</dbReference>
<dbReference type="Pfam" id="PF00078">
    <property type="entry name" value="RVT_1"/>
    <property type="match status" value="1"/>
</dbReference>
<dbReference type="InterPro" id="IPR000477">
    <property type="entry name" value="RT_dom"/>
</dbReference>
<dbReference type="EMBL" id="BAABAT010000001">
    <property type="protein sequence ID" value="GAA4244382.1"/>
    <property type="molecule type" value="Genomic_DNA"/>
</dbReference>
<reference evidence="4" key="1">
    <citation type="journal article" date="2019" name="Int. J. Syst. Evol. Microbiol.">
        <title>The Global Catalogue of Microorganisms (GCM) 10K type strain sequencing project: providing services to taxonomists for standard genome sequencing and annotation.</title>
        <authorList>
            <consortium name="The Broad Institute Genomics Platform"/>
            <consortium name="The Broad Institute Genome Sequencing Center for Infectious Disease"/>
            <person name="Wu L."/>
            <person name="Ma J."/>
        </authorList>
    </citation>
    <scope>NUCLEOTIDE SEQUENCE [LARGE SCALE GENOMIC DNA]</scope>
    <source>
        <strain evidence="4">JCM 17441</strain>
    </source>
</reference>
<proteinExistence type="predicted"/>
<feature type="domain" description="Reverse transcriptase" evidence="2">
    <location>
        <begin position="103"/>
        <end position="342"/>
    </location>
</feature>
<evidence type="ECO:0000256" key="1">
    <source>
        <dbReference type="SAM" id="MobiDB-lite"/>
    </source>
</evidence>
<evidence type="ECO:0000313" key="4">
    <source>
        <dbReference type="Proteomes" id="UP001500620"/>
    </source>
</evidence>
<dbReference type="Pfam" id="PF08388">
    <property type="entry name" value="GIIM"/>
    <property type="match status" value="1"/>
</dbReference>
<organism evidence="3 4">
    <name type="scientific">Dactylosporangium darangshiense</name>
    <dbReference type="NCBI Taxonomy" id="579108"/>
    <lineage>
        <taxon>Bacteria</taxon>
        <taxon>Bacillati</taxon>
        <taxon>Actinomycetota</taxon>
        <taxon>Actinomycetes</taxon>
        <taxon>Micromonosporales</taxon>
        <taxon>Micromonosporaceae</taxon>
        <taxon>Dactylosporangium</taxon>
    </lineage>
</organism>
<dbReference type="NCBIfam" id="TIGR04416">
    <property type="entry name" value="group_II_RT_mat"/>
    <property type="match status" value="1"/>
</dbReference>
<protein>
    <submittedName>
        <fullName evidence="3">Group II intron reverse transcriptase/maturase</fullName>
    </submittedName>
</protein>
<feature type="region of interest" description="Disordered" evidence="1">
    <location>
        <begin position="570"/>
        <end position="592"/>
    </location>
</feature>